<reference evidence="2" key="1">
    <citation type="submission" date="2016-11" db="EMBL/GenBank/DDBJ databases">
        <authorList>
            <person name="Varghese N."/>
            <person name="Submissions S."/>
        </authorList>
    </citation>
    <scope>NUCLEOTIDE SEQUENCE [LARGE SCALE GENOMIC DNA]</scope>
    <source>
        <strain evidence="2">DSM 29327</strain>
    </source>
</reference>
<sequence length="95" mass="10357">MAIRLSPCDLMEKLVSFPTVSRDSNLPLVDRVEGYQNSHGVTAHRHYDESLQKAAPFAHVGPGRPRCGSVGSYRCGASRWSAPASDPFTVVERDG</sequence>
<gene>
    <name evidence="1" type="ORF">SAMN05444414_1012</name>
</gene>
<evidence type="ECO:0000313" key="2">
    <source>
        <dbReference type="Proteomes" id="UP000184191"/>
    </source>
</evidence>
<proteinExistence type="predicted"/>
<accession>A0A1M6UZC8</accession>
<evidence type="ECO:0000313" key="1">
    <source>
        <dbReference type="EMBL" id="SHK74416.1"/>
    </source>
</evidence>
<organism evidence="1 2">
    <name type="scientific">Roseovarius marisflavi</name>
    <dbReference type="NCBI Taxonomy" id="1054996"/>
    <lineage>
        <taxon>Bacteria</taxon>
        <taxon>Pseudomonadati</taxon>
        <taxon>Pseudomonadota</taxon>
        <taxon>Alphaproteobacteria</taxon>
        <taxon>Rhodobacterales</taxon>
        <taxon>Roseobacteraceae</taxon>
        <taxon>Roseovarius</taxon>
    </lineage>
</organism>
<keyword evidence="2" id="KW-1185">Reference proteome</keyword>
<dbReference type="STRING" id="1054996.SAMN05444414_1012"/>
<protein>
    <submittedName>
        <fullName evidence="1">Uncharacterized protein</fullName>
    </submittedName>
</protein>
<name>A0A1M6UZC8_9RHOB</name>
<dbReference type="Proteomes" id="UP000184191">
    <property type="component" value="Unassembled WGS sequence"/>
</dbReference>
<dbReference type="EMBL" id="FRBN01000001">
    <property type="protein sequence ID" value="SHK74416.1"/>
    <property type="molecule type" value="Genomic_DNA"/>
</dbReference>
<dbReference type="AlphaFoldDB" id="A0A1M6UZC8"/>